<evidence type="ECO:0000256" key="1">
    <source>
        <dbReference type="ARBA" id="ARBA00022617"/>
    </source>
</evidence>
<dbReference type="PROSITE" id="PS51007">
    <property type="entry name" value="CYTC"/>
    <property type="match status" value="1"/>
</dbReference>
<evidence type="ECO:0000256" key="3">
    <source>
        <dbReference type="ARBA" id="ARBA00023004"/>
    </source>
</evidence>
<dbReference type="GO" id="GO:0046872">
    <property type="term" value="F:metal ion binding"/>
    <property type="evidence" value="ECO:0007669"/>
    <property type="project" value="UniProtKB-KW"/>
</dbReference>
<feature type="domain" description="Cytochrome c" evidence="5">
    <location>
        <begin position="30"/>
        <end position="122"/>
    </location>
</feature>
<proteinExistence type="predicted"/>
<protein>
    <recommendedName>
        <fullName evidence="5">Cytochrome c domain-containing protein</fullName>
    </recommendedName>
</protein>
<keyword evidence="4" id="KW-1133">Transmembrane helix</keyword>
<name>A0A381N1U4_9ZZZZ</name>
<feature type="transmembrane region" description="Helical" evidence="4">
    <location>
        <begin position="135"/>
        <end position="154"/>
    </location>
</feature>
<dbReference type="PANTHER" id="PTHR33546">
    <property type="entry name" value="LARGE, MULTIFUNCTIONAL SECRETED PROTEIN-RELATED"/>
    <property type="match status" value="1"/>
</dbReference>
<dbReference type="AlphaFoldDB" id="A0A381N1U4"/>
<keyword evidence="1" id="KW-0349">Heme</keyword>
<dbReference type="SUPFAM" id="SSF46626">
    <property type="entry name" value="Cytochrome c"/>
    <property type="match status" value="1"/>
</dbReference>
<dbReference type="PANTHER" id="PTHR33546:SF1">
    <property type="entry name" value="LARGE, MULTIFUNCTIONAL SECRETED PROTEIN"/>
    <property type="match status" value="1"/>
</dbReference>
<keyword evidence="4" id="KW-0472">Membrane</keyword>
<dbReference type="GO" id="GO:0009055">
    <property type="term" value="F:electron transfer activity"/>
    <property type="evidence" value="ECO:0007669"/>
    <property type="project" value="InterPro"/>
</dbReference>
<dbReference type="Pfam" id="PF00034">
    <property type="entry name" value="Cytochrom_C"/>
    <property type="match status" value="1"/>
</dbReference>
<dbReference type="EMBL" id="UINC01000074">
    <property type="protein sequence ID" value="SUZ48551.1"/>
    <property type="molecule type" value="Genomic_DNA"/>
</dbReference>
<dbReference type="GO" id="GO:0020037">
    <property type="term" value="F:heme binding"/>
    <property type="evidence" value="ECO:0007669"/>
    <property type="project" value="InterPro"/>
</dbReference>
<dbReference type="InterPro" id="IPR036909">
    <property type="entry name" value="Cyt_c-like_dom_sf"/>
</dbReference>
<evidence type="ECO:0000256" key="4">
    <source>
        <dbReference type="SAM" id="Phobius"/>
    </source>
</evidence>
<evidence type="ECO:0000256" key="2">
    <source>
        <dbReference type="ARBA" id="ARBA00022723"/>
    </source>
</evidence>
<evidence type="ECO:0000259" key="5">
    <source>
        <dbReference type="PROSITE" id="PS51007"/>
    </source>
</evidence>
<keyword evidence="3" id="KW-0408">Iron</keyword>
<reference evidence="6" key="1">
    <citation type="submission" date="2018-05" db="EMBL/GenBank/DDBJ databases">
        <authorList>
            <person name="Lanie J.A."/>
            <person name="Ng W.-L."/>
            <person name="Kazmierczak K.M."/>
            <person name="Andrzejewski T.M."/>
            <person name="Davidsen T.M."/>
            <person name="Wayne K.J."/>
            <person name="Tettelin H."/>
            <person name="Glass J.I."/>
            <person name="Rusch D."/>
            <person name="Podicherti R."/>
            <person name="Tsui H.-C.T."/>
            <person name="Winkler M.E."/>
        </authorList>
    </citation>
    <scope>NUCLEOTIDE SEQUENCE</scope>
</reference>
<organism evidence="6">
    <name type="scientific">marine metagenome</name>
    <dbReference type="NCBI Taxonomy" id="408172"/>
    <lineage>
        <taxon>unclassified sequences</taxon>
        <taxon>metagenomes</taxon>
        <taxon>ecological metagenomes</taxon>
    </lineage>
</organism>
<evidence type="ECO:0000313" key="6">
    <source>
        <dbReference type="EMBL" id="SUZ48551.1"/>
    </source>
</evidence>
<dbReference type="Gene3D" id="1.10.760.10">
    <property type="entry name" value="Cytochrome c-like domain"/>
    <property type="match status" value="1"/>
</dbReference>
<dbReference type="InterPro" id="IPR009056">
    <property type="entry name" value="Cyt_c-like_dom"/>
</dbReference>
<sequence>MNSVRSTTHWVGVLLTVTLVTWLGSIQHSVAAESGEQVFQSRCTACHTIGKGKLVGPDLKGVISRRDEGWLIRQIKEPDSLIAENDPIAMQLVKEANGMPMVQLGLTDAEVAAVISYLKSIDQQESVATSFPSRYLPTVIVTIMLLIGITLIGLRAGRKKVDVR</sequence>
<gene>
    <name evidence="6" type="ORF">METZ01_LOCUS1405</name>
</gene>
<keyword evidence="4" id="KW-0812">Transmembrane</keyword>
<accession>A0A381N1U4</accession>
<keyword evidence="2" id="KW-0479">Metal-binding</keyword>